<feature type="non-terminal residue" evidence="4">
    <location>
        <position position="91"/>
    </location>
</feature>
<dbReference type="PANTHER" id="PTHR10554">
    <property type="entry name" value="SYNTROPHIN"/>
    <property type="match status" value="1"/>
</dbReference>
<feature type="non-terminal residue" evidence="4">
    <location>
        <position position="1"/>
    </location>
</feature>
<feature type="domain" description="Syntrophin C-terminal PH" evidence="3">
    <location>
        <begin position="1"/>
        <end position="89"/>
    </location>
</feature>
<dbReference type="STRING" id="1661398.A0A482VXR5"/>
<proteinExistence type="predicted"/>
<evidence type="ECO:0000256" key="1">
    <source>
        <dbReference type="ARBA" id="ARBA00004496"/>
    </source>
</evidence>
<dbReference type="AlphaFoldDB" id="A0A482VXR5"/>
<evidence type="ECO:0000259" key="3">
    <source>
        <dbReference type="Pfam" id="PF23012"/>
    </source>
</evidence>
<comment type="subcellular location">
    <subcellularLocation>
        <location evidence="1">Cytoplasm</location>
    </subcellularLocation>
</comment>
<dbReference type="Pfam" id="PF23012">
    <property type="entry name" value="Syntrophin_4th"/>
    <property type="match status" value="1"/>
</dbReference>
<comment type="caution">
    <text evidence="4">The sequence shown here is derived from an EMBL/GenBank/DDBJ whole genome shotgun (WGS) entry which is preliminary data.</text>
</comment>
<keyword evidence="2" id="KW-0963">Cytoplasm</keyword>
<dbReference type="InterPro" id="IPR055108">
    <property type="entry name" value="Syntrophin_4th"/>
</dbReference>
<evidence type="ECO:0000256" key="2">
    <source>
        <dbReference type="ARBA" id="ARBA00022490"/>
    </source>
</evidence>
<gene>
    <name evidence="4" type="ORF">BDFB_002562</name>
</gene>
<reference evidence="4 5" key="1">
    <citation type="submission" date="2017-03" db="EMBL/GenBank/DDBJ databases">
        <title>Genome of the blue death feigning beetle - Asbolus verrucosus.</title>
        <authorList>
            <person name="Rider S.D."/>
        </authorList>
    </citation>
    <scope>NUCLEOTIDE SEQUENCE [LARGE SCALE GENOMIC DNA]</scope>
    <source>
        <strain evidence="4">Butters</strain>
        <tissue evidence="4">Head and leg muscle</tissue>
    </source>
</reference>
<dbReference type="OrthoDB" id="409749at2759"/>
<dbReference type="GO" id="GO:0016010">
    <property type="term" value="C:dystrophin-associated glycoprotein complex"/>
    <property type="evidence" value="ECO:0007669"/>
    <property type="project" value="TreeGrafter"/>
</dbReference>
<dbReference type="PANTHER" id="PTHR10554:SF12">
    <property type="entry name" value="IP02644P"/>
    <property type="match status" value="1"/>
</dbReference>
<protein>
    <recommendedName>
        <fullName evidence="3">Syntrophin C-terminal PH domain-containing protein</fullName>
    </recommendedName>
</protein>
<sequence>CVWQGKNAQLVIHYEDGFTLLEGTTESRLLWRYSFDKLRNSSDDGKRYLWLNFDTGDDMEVELDMECCPKPIVFILHNFLSAKIQRLGLYA</sequence>
<organism evidence="4 5">
    <name type="scientific">Asbolus verrucosus</name>
    <name type="common">Desert ironclad beetle</name>
    <dbReference type="NCBI Taxonomy" id="1661398"/>
    <lineage>
        <taxon>Eukaryota</taxon>
        <taxon>Metazoa</taxon>
        <taxon>Ecdysozoa</taxon>
        <taxon>Arthropoda</taxon>
        <taxon>Hexapoda</taxon>
        <taxon>Insecta</taxon>
        <taxon>Pterygota</taxon>
        <taxon>Neoptera</taxon>
        <taxon>Endopterygota</taxon>
        <taxon>Coleoptera</taxon>
        <taxon>Polyphaga</taxon>
        <taxon>Cucujiformia</taxon>
        <taxon>Tenebrionidae</taxon>
        <taxon>Pimeliinae</taxon>
        <taxon>Asbolus</taxon>
    </lineage>
</organism>
<name>A0A482VXR5_ASBVE</name>
<evidence type="ECO:0000313" key="4">
    <source>
        <dbReference type="EMBL" id="RZC37456.1"/>
    </source>
</evidence>
<dbReference type="Proteomes" id="UP000292052">
    <property type="component" value="Unassembled WGS sequence"/>
</dbReference>
<dbReference type="InterPro" id="IPR015482">
    <property type="entry name" value="Syntrophin"/>
</dbReference>
<dbReference type="EMBL" id="QDEB01052512">
    <property type="protein sequence ID" value="RZC37456.1"/>
    <property type="molecule type" value="Genomic_DNA"/>
</dbReference>
<keyword evidence="5" id="KW-1185">Reference proteome</keyword>
<dbReference type="GO" id="GO:0005737">
    <property type="term" value="C:cytoplasm"/>
    <property type="evidence" value="ECO:0007669"/>
    <property type="project" value="UniProtKB-SubCell"/>
</dbReference>
<accession>A0A482VXR5</accession>
<evidence type="ECO:0000313" key="5">
    <source>
        <dbReference type="Proteomes" id="UP000292052"/>
    </source>
</evidence>
<dbReference type="GO" id="GO:0005198">
    <property type="term" value="F:structural molecule activity"/>
    <property type="evidence" value="ECO:0007669"/>
    <property type="project" value="InterPro"/>
</dbReference>